<dbReference type="InterPro" id="IPR010131">
    <property type="entry name" value="MdtP/NodT-like"/>
</dbReference>
<gene>
    <name evidence="4" type="ORF">CWS72_03740</name>
</gene>
<reference evidence="5" key="1">
    <citation type="submission" date="2017-12" db="EMBL/GenBank/DDBJ databases">
        <title>Draft genome sequence of Telmatospirillum siberiense 26-4b1T, an acidotolerant peatland alphaproteobacterium potentially involved in sulfur cycling.</title>
        <authorList>
            <person name="Hausmann B."/>
            <person name="Pjevac P."/>
            <person name="Schreck K."/>
            <person name="Herbold C.W."/>
            <person name="Daims H."/>
            <person name="Wagner M."/>
            <person name="Pester M."/>
            <person name="Loy A."/>
        </authorList>
    </citation>
    <scope>NUCLEOTIDE SEQUENCE [LARGE SCALE GENOMIC DNA]</scope>
    <source>
        <strain evidence="5">26-4b1</strain>
    </source>
</reference>
<dbReference type="PANTHER" id="PTHR30203:SF32">
    <property type="entry name" value="CATION EFFLUX SYSTEM PROTEIN CUSC"/>
    <property type="match status" value="1"/>
</dbReference>
<dbReference type="AlphaFoldDB" id="A0A2N3PZ61"/>
<dbReference type="RefSeq" id="WP_101249241.1">
    <property type="nucleotide sequence ID" value="NZ_PIUM01000003.1"/>
</dbReference>
<protein>
    <submittedName>
        <fullName evidence="4">Multidrug transporter</fullName>
    </submittedName>
</protein>
<dbReference type="PANTHER" id="PTHR30203">
    <property type="entry name" value="OUTER MEMBRANE CATION EFFLUX PROTEIN"/>
    <property type="match status" value="1"/>
</dbReference>
<comment type="caution">
    <text evidence="4">The sequence shown here is derived from an EMBL/GenBank/DDBJ whole genome shotgun (WGS) entry which is preliminary data.</text>
</comment>
<dbReference type="Gene3D" id="2.20.200.10">
    <property type="entry name" value="Outer membrane efflux proteins (OEP)"/>
    <property type="match status" value="1"/>
</dbReference>
<dbReference type="InterPro" id="IPR003423">
    <property type="entry name" value="OMP_efflux"/>
</dbReference>
<dbReference type="GO" id="GO:0005886">
    <property type="term" value="C:plasma membrane"/>
    <property type="evidence" value="ECO:0007669"/>
    <property type="project" value="UniProtKB-SubCell"/>
</dbReference>
<evidence type="ECO:0000256" key="3">
    <source>
        <dbReference type="SAM" id="Coils"/>
    </source>
</evidence>
<dbReference type="PROSITE" id="PS51257">
    <property type="entry name" value="PROKAR_LIPOPROTEIN"/>
    <property type="match status" value="1"/>
</dbReference>
<dbReference type="NCBIfam" id="TIGR01845">
    <property type="entry name" value="outer_NodT"/>
    <property type="match status" value="1"/>
</dbReference>
<organism evidence="4 5">
    <name type="scientific">Telmatospirillum siberiense</name>
    <dbReference type="NCBI Taxonomy" id="382514"/>
    <lineage>
        <taxon>Bacteria</taxon>
        <taxon>Pseudomonadati</taxon>
        <taxon>Pseudomonadota</taxon>
        <taxon>Alphaproteobacteria</taxon>
        <taxon>Rhodospirillales</taxon>
        <taxon>Rhodospirillaceae</taxon>
        <taxon>Telmatospirillum</taxon>
    </lineage>
</organism>
<proteinExistence type="inferred from homology"/>
<dbReference type="Proteomes" id="UP000233293">
    <property type="component" value="Unassembled WGS sequence"/>
</dbReference>
<evidence type="ECO:0000313" key="5">
    <source>
        <dbReference type="Proteomes" id="UP000233293"/>
    </source>
</evidence>
<comment type="similarity">
    <text evidence="1 2">Belongs to the outer membrane factor (OMF) (TC 1.B.17) family.</text>
</comment>
<comment type="subcellular location">
    <subcellularLocation>
        <location evidence="2">Cell membrane</location>
        <topology evidence="2">Lipid-anchor</topology>
    </subcellularLocation>
</comment>
<dbReference type="SUPFAM" id="SSF56954">
    <property type="entry name" value="Outer membrane efflux proteins (OEP)"/>
    <property type="match status" value="1"/>
</dbReference>
<keyword evidence="2" id="KW-0812">Transmembrane</keyword>
<keyword evidence="2" id="KW-0472">Membrane</keyword>
<dbReference type="GO" id="GO:0015562">
    <property type="term" value="F:efflux transmembrane transporter activity"/>
    <property type="evidence" value="ECO:0007669"/>
    <property type="project" value="InterPro"/>
</dbReference>
<keyword evidence="2" id="KW-0564">Palmitate</keyword>
<name>A0A2N3PZ61_9PROT</name>
<sequence>MMLTKRLLPLAAGALLLAGCSLIPSYDRPAAPISSIWPLGRAEEPVAPVADIGWREFFTDPRLQKLIELSLSNNRDLRVAALNVEAARAQYQIQRADLFPSISASASGLNERVPARLSSSGKSVIEHQYSASVGFTSYELDLFGRIRSLTEQELELYFVEEETRTSTQITLVAEVADAYLTLMSDQELLRLTKETLDSQRKTYDLTKRSRDFGASTELELRQVETSVRTAEANLAQYDRQVSQDRNALVLLVGQPLPADLDADLAKGHGLDDASLLADLPAGLPSELLERRPDIRAAEHNLKAANANIGAARAAFFPTVTLTASGGTSDTSLSRLFQGPTRAWTFNPSISVPIFEAGKLEADLDYAKVQKNIQVAQYEKAIQTAFREVSDSLVALQTYEDQVRADAALVEASEVRYKLADLRFRNGVDGYLNTLDAQRSLYSAQQSLISIRLSRLSNLVTLYKTLGGGWSEHTATAQVELKTP</sequence>
<feature type="coiled-coil region" evidence="3">
    <location>
        <begin position="220"/>
        <end position="247"/>
    </location>
</feature>
<keyword evidence="2" id="KW-0449">Lipoprotein</keyword>
<dbReference type="EMBL" id="PIUM01000003">
    <property type="protein sequence ID" value="PKU25697.1"/>
    <property type="molecule type" value="Genomic_DNA"/>
</dbReference>
<keyword evidence="2" id="KW-1134">Transmembrane beta strand</keyword>
<dbReference type="Gene3D" id="1.20.1600.10">
    <property type="entry name" value="Outer membrane efflux proteins (OEP)"/>
    <property type="match status" value="1"/>
</dbReference>
<keyword evidence="5" id="KW-1185">Reference proteome</keyword>
<evidence type="ECO:0000313" key="4">
    <source>
        <dbReference type="EMBL" id="PKU25697.1"/>
    </source>
</evidence>
<evidence type="ECO:0000256" key="1">
    <source>
        <dbReference type="ARBA" id="ARBA00007613"/>
    </source>
</evidence>
<keyword evidence="3" id="KW-0175">Coiled coil</keyword>
<accession>A0A2N3PZ61</accession>
<evidence type="ECO:0000256" key="2">
    <source>
        <dbReference type="RuleBase" id="RU362097"/>
    </source>
</evidence>
<dbReference type="Pfam" id="PF02321">
    <property type="entry name" value="OEP"/>
    <property type="match status" value="2"/>
</dbReference>